<reference evidence="1 2" key="1">
    <citation type="submission" date="2019-10" db="EMBL/GenBank/DDBJ databases">
        <title>Rubrobacter sp nov SCSIO 52090 isolated from a deep-sea sediment in the South China Sea.</title>
        <authorList>
            <person name="Chen R.W."/>
        </authorList>
    </citation>
    <scope>NUCLEOTIDE SEQUENCE [LARGE SCALE GENOMIC DNA]</scope>
    <source>
        <strain evidence="1 2">SCSIO 52909</strain>
    </source>
</reference>
<dbReference type="KEGG" id="rub:GBA63_18535"/>
<evidence type="ECO:0000313" key="1">
    <source>
        <dbReference type="EMBL" id="QIN84414.1"/>
    </source>
</evidence>
<name>A0A6G8QD24_9ACTN</name>
<proteinExistence type="predicted"/>
<keyword evidence="2" id="KW-1185">Reference proteome</keyword>
<sequence>MAGFSPTTKNVAALFVRRQEKLSEEQEGYLERLCASDQALADARRLAQDFAVMVRDLEGERLDGWLQEADRAGRRYTYPSPDWQ</sequence>
<protein>
    <submittedName>
        <fullName evidence="1">Uncharacterized protein</fullName>
    </submittedName>
</protein>
<dbReference type="RefSeq" id="WP_166178570.1">
    <property type="nucleotide sequence ID" value="NZ_CP045119.1"/>
</dbReference>
<dbReference type="EMBL" id="CP045119">
    <property type="protein sequence ID" value="QIN84414.1"/>
    <property type="molecule type" value="Genomic_DNA"/>
</dbReference>
<evidence type="ECO:0000313" key="2">
    <source>
        <dbReference type="Proteomes" id="UP000501452"/>
    </source>
</evidence>
<dbReference type="Proteomes" id="UP000501452">
    <property type="component" value="Chromosome"/>
</dbReference>
<dbReference type="AlphaFoldDB" id="A0A6G8QD24"/>
<accession>A0A6G8QD24</accession>
<gene>
    <name evidence="1" type="ORF">GBA63_18535</name>
</gene>
<organism evidence="1 2">
    <name type="scientific">Rubrobacter tropicus</name>
    <dbReference type="NCBI Taxonomy" id="2653851"/>
    <lineage>
        <taxon>Bacteria</taxon>
        <taxon>Bacillati</taxon>
        <taxon>Actinomycetota</taxon>
        <taxon>Rubrobacteria</taxon>
        <taxon>Rubrobacterales</taxon>
        <taxon>Rubrobacteraceae</taxon>
        <taxon>Rubrobacter</taxon>
    </lineage>
</organism>